<proteinExistence type="predicted"/>
<reference evidence="1 2" key="1">
    <citation type="submission" date="2015-01" db="EMBL/GenBank/DDBJ databases">
        <title>Comparative genomics of the lactic acid bacteria isolated from the honey bee gut.</title>
        <authorList>
            <person name="Ellegaard K.M."/>
            <person name="Tamarit D."/>
            <person name="Javelind E."/>
            <person name="Olofsson T."/>
            <person name="Andersson S.G."/>
            <person name="Vasquez A."/>
        </authorList>
    </citation>
    <scope>NUCLEOTIDE SEQUENCE [LARGE SCALE GENOMIC DNA]</scope>
    <source>
        <strain evidence="1 2">Bin4</strain>
        <plasmid evidence="1">pBin4p1</plasmid>
    </source>
</reference>
<keyword evidence="1" id="KW-0614">Plasmid</keyword>
<gene>
    <name evidence="1" type="ORF">JG30_12860</name>
</gene>
<sequence>MSVIQSLEFSKIDKDDKELIHEDIIVLEKLAQIRAIDEETGDILLPLEIAQKAISTLITVDLQLPIDDYIQVNLTAFGGINLDLNLTQYTETQQANIYYLFYVTNLAIGNYNLGKIAIGEENYEFDGLGIFWPKIENSYVSLAMPNTPIESRYIFPTALHLLATAYLDFNHYNNYAAAQTKRFQIRELC</sequence>
<geneLocation type="plasmid" evidence="1">
    <name>pBin4p1</name>
</geneLocation>
<dbReference type="PATRIC" id="fig|1218492.5.peg.82"/>
<evidence type="ECO:0000313" key="1">
    <source>
        <dbReference type="EMBL" id="KJY59512.1"/>
    </source>
</evidence>
<dbReference type="AlphaFoldDB" id="A0A0F4LKZ3"/>
<dbReference type="HOGENOM" id="CLU_1432878_0_0_9"/>
<protein>
    <submittedName>
        <fullName evidence="1">Uncharacterized protein</fullName>
    </submittedName>
</protein>
<dbReference type="Proteomes" id="UP000033558">
    <property type="component" value="Unassembled WGS sequence"/>
</dbReference>
<organism evidence="1 2">
    <name type="scientific">Bombilactobacillus mellifer</name>
    <dbReference type="NCBI Taxonomy" id="1218492"/>
    <lineage>
        <taxon>Bacteria</taxon>
        <taxon>Bacillati</taxon>
        <taxon>Bacillota</taxon>
        <taxon>Bacilli</taxon>
        <taxon>Lactobacillales</taxon>
        <taxon>Lactobacillaceae</taxon>
        <taxon>Bombilactobacillus</taxon>
    </lineage>
</organism>
<dbReference type="RefSeq" id="WP_046318122.1">
    <property type="nucleotide sequence ID" value="NZ_JBHSZT010000002.1"/>
</dbReference>
<dbReference type="EMBL" id="JXJQ01000022">
    <property type="protein sequence ID" value="KJY59512.1"/>
    <property type="molecule type" value="Genomic_DNA"/>
</dbReference>
<keyword evidence="2" id="KW-1185">Reference proteome</keyword>
<accession>A0A0F4LKZ3</accession>
<comment type="caution">
    <text evidence="1">The sequence shown here is derived from an EMBL/GenBank/DDBJ whole genome shotgun (WGS) entry which is preliminary data.</text>
</comment>
<evidence type="ECO:0000313" key="2">
    <source>
        <dbReference type="Proteomes" id="UP000033558"/>
    </source>
</evidence>
<name>A0A0F4LKZ3_9LACO</name>